<dbReference type="OrthoDB" id="980907at2"/>
<keyword evidence="5" id="KW-1185">Reference proteome</keyword>
<dbReference type="AlphaFoldDB" id="A0A1W2GN87"/>
<proteinExistence type="predicted"/>
<feature type="transmembrane region" description="Helical" evidence="3">
    <location>
        <begin position="97"/>
        <end position="117"/>
    </location>
</feature>
<evidence type="ECO:0000256" key="3">
    <source>
        <dbReference type="SAM" id="Phobius"/>
    </source>
</evidence>
<reference evidence="4 5" key="1">
    <citation type="submission" date="2017-04" db="EMBL/GenBank/DDBJ databases">
        <authorList>
            <person name="Afonso C.L."/>
            <person name="Miller P.J."/>
            <person name="Scott M.A."/>
            <person name="Spackman E."/>
            <person name="Goraichik I."/>
            <person name="Dimitrov K.M."/>
            <person name="Suarez D.L."/>
            <person name="Swayne D.E."/>
        </authorList>
    </citation>
    <scope>NUCLEOTIDE SEQUENCE [LARGE SCALE GENOMIC DNA]</scope>
    <source>
        <strain evidence="4 5">DSM 26133</strain>
    </source>
</reference>
<name>A0A1W2GN87_REIFA</name>
<dbReference type="Proteomes" id="UP000192472">
    <property type="component" value="Unassembled WGS sequence"/>
</dbReference>
<organism evidence="4 5">
    <name type="scientific">Reichenbachiella faecimaris</name>
    <dbReference type="NCBI Taxonomy" id="692418"/>
    <lineage>
        <taxon>Bacteria</taxon>
        <taxon>Pseudomonadati</taxon>
        <taxon>Bacteroidota</taxon>
        <taxon>Cytophagia</taxon>
        <taxon>Cytophagales</taxon>
        <taxon>Reichenbachiellaceae</taxon>
        <taxon>Reichenbachiella</taxon>
    </lineage>
</organism>
<keyword evidence="3" id="KW-0472">Membrane</keyword>
<evidence type="ECO:0000313" key="4">
    <source>
        <dbReference type="EMBL" id="SMD37726.1"/>
    </source>
</evidence>
<feature type="transmembrane region" description="Helical" evidence="3">
    <location>
        <begin position="123"/>
        <end position="142"/>
    </location>
</feature>
<feature type="coiled-coil region" evidence="1">
    <location>
        <begin position="50"/>
        <end position="77"/>
    </location>
</feature>
<dbReference type="EMBL" id="FWYF01000004">
    <property type="protein sequence ID" value="SMD37726.1"/>
    <property type="molecule type" value="Genomic_DNA"/>
</dbReference>
<feature type="region of interest" description="Disordered" evidence="2">
    <location>
        <begin position="165"/>
        <end position="187"/>
    </location>
</feature>
<accession>A0A1W2GN87</accession>
<gene>
    <name evidence="4" type="ORF">SAMN04488029_3430</name>
</gene>
<sequence>MKELYHEEQKILSEYVGKVKKKDVNLEDAVGIAMHYKDLLDQSKVITRISDRLQKKLDHANQKIKSQNVEIQKKNGELEITIDQLDKMTMGKKATRILFGVFVFLFISEQIFLEPIIDDWANGSNYVGIGVMLIIALSLKFFESKLEHYFTKQRKNKILGSSHSGAALQKSTEEKSQFSFLKSKGAA</sequence>
<keyword evidence="1" id="KW-0175">Coiled coil</keyword>
<evidence type="ECO:0000313" key="5">
    <source>
        <dbReference type="Proteomes" id="UP000192472"/>
    </source>
</evidence>
<dbReference type="STRING" id="692418.SAMN04488029_3430"/>
<keyword evidence="3" id="KW-0812">Transmembrane</keyword>
<evidence type="ECO:0000256" key="1">
    <source>
        <dbReference type="SAM" id="Coils"/>
    </source>
</evidence>
<dbReference type="RefSeq" id="WP_084374074.1">
    <property type="nucleotide sequence ID" value="NZ_FWYF01000004.1"/>
</dbReference>
<evidence type="ECO:0000256" key="2">
    <source>
        <dbReference type="SAM" id="MobiDB-lite"/>
    </source>
</evidence>
<keyword evidence="3" id="KW-1133">Transmembrane helix</keyword>
<protein>
    <submittedName>
        <fullName evidence="4">Uncharacterized protein</fullName>
    </submittedName>
</protein>